<comment type="caution">
    <text evidence="3">The sequence shown here is derived from an EMBL/GenBank/DDBJ whole genome shotgun (WGS) entry which is preliminary data.</text>
</comment>
<protein>
    <submittedName>
        <fullName evidence="3">Hydrolase</fullName>
    </submittedName>
</protein>
<dbReference type="Pfam" id="PF06452">
    <property type="entry name" value="CBM9_1"/>
    <property type="match status" value="1"/>
</dbReference>
<keyword evidence="4" id="KW-1185">Reference proteome</keyword>
<evidence type="ECO:0000313" key="4">
    <source>
        <dbReference type="Proteomes" id="UP000271937"/>
    </source>
</evidence>
<accession>A0A3P3WBV4</accession>
<evidence type="ECO:0000259" key="1">
    <source>
        <dbReference type="Pfam" id="PF06452"/>
    </source>
</evidence>
<dbReference type="InterPro" id="IPR010502">
    <property type="entry name" value="Carb-bd_dom_fam9"/>
</dbReference>
<dbReference type="GO" id="GO:0016052">
    <property type="term" value="P:carbohydrate catabolic process"/>
    <property type="evidence" value="ECO:0007669"/>
    <property type="project" value="InterPro"/>
</dbReference>
<reference evidence="3 4" key="1">
    <citation type="submission" date="2018-11" db="EMBL/GenBank/DDBJ databases">
        <title>Flavobacterium sp. nov., YIM 102600 draft genome.</title>
        <authorList>
            <person name="Li G."/>
            <person name="Jiang Y."/>
        </authorList>
    </citation>
    <scope>NUCLEOTIDE SEQUENCE [LARGE SCALE GENOMIC DNA]</scope>
    <source>
        <strain evidence="3 4">YIM 102600</strain>
    </source>
</reference>
<feature type="domain" description="Carbohydrate-binding" evidence="1">
    <location>
        <begin position="38"/>
        <end position="192"/>
    </location>
</feature>
<keyword evidence="3" id="KW-0378">Hydrolase</keyword>
<dbReference type="Gene3D" id="2.60.40.1190">
    <property type="match status" value="1"/>
</dbReference>
<dbReference type="Pfam" id="PF19313">
    <property type="entry name" value="DUF5916"/>
    <property type="match status" value="1"/>
</dbReference>
<organism evidence="3 4">
    <name type="scientific">Flavobacterium macacae</name>
    <dbReference type="NCBI Taxonomy" id="2488993"/>
    <lineage>
        <taxon>Bacteria</taxon>
        <taxon>Pseudomonadati</taxon>
        <taxon>Bacteroidota</taxon>
        <taxon>Flavobacteriia</taxon>
        <taxon>Flavobacteriales</taxon>
        <taxon>Flavobacteriaceae</taxon>
        <taxon>Flavobacterium</taxon>
    </lineage>
</organism>
<dbReference type="InterPro" id="IPR045670">
    <property type="entry name" value="DUF5916"/>
</dbReference>
<evidence type="ECO:0000313" key="3">
    <source>
        <dbReference type="EMBL" id="RRJ91089.1"/>
    </source>
</evidence>
<dbReference type="Proteomes" id="UP000271937">
    <property type="component" value="Unassembled WGS sequence"/>
</dbReference>
<dbReference type="GO" id="GO:0004553">
    <property type="term" value="F:hydrolase activity, hydrolyzing O-glycosyl compounds"/>
    <property type="evidence" value="ECO:0007669"/>
    <property type="project" value="InterPro"/>
</dbReference>
<gene>
    <name evidence="3" type="ORF">EG849_09110</name>
</gene>
<name>A0A3P3WBV4_9FLAO</name>
<dbReference type="AlphaFoldDB" id="A0A3P3WBV4"/>
<dbReference type="EMBL" id="RQVR01000009">
    <property type="protein sequence ID" value="RRJ91089.1"/>
    <property type="molecule type" value="Genomic_DNA"/>
</dbReference>
<proteinExistence type="predicted"/>
<evidence type="ECO:0000259" key="2">
    <source>
        <dbReference type="Pfam" id="PF19313"/>
    </source>
</evidence>
<dbReference type="CDD" id="cd09618">
    <property type="entry name" value="CBM9_like_2"/>
    <property type="match status" value="1"/>
</dbReference>
<dbReference type="SUPFAM" id="SSF49344">
    <property type="entry name" value="CBD9-like"/>
    <property type="match status" value="1"/>
</dbReference>
<sequence>MHLRFSQILFAFILLLSIDGFCQKKTLVTKKISENISIDGKFDEEIWSTAQVATDFVMYEPDNGKPISYEKRTEVKVLYNNDAIYIAATLYDDEPDKILKEMTQRDYFGTTDDFAVFINGFNDGQQDFRFYVTAAGVQLDCLSTEGNDDYSWDAIWDSEVAITEFGWVVEMKIPYAALRFSNDEKQTWGINFWRDIKRDRQKYTWNPISLKVGSLMPQTGQLDGIENIKPPTRLFFIPYSSYYAESNQNGTENTFKAGLDIKYGINDSFTLDAILVPDFGQTVYDNVVLNLGPFEQQFNENRPFFTEGIDLFTKGNLLYSRRIGGVPSTYAYGETDDEVALNPSAINIINATKVSGRTSGGLGIGVLNAVTEKTYATINNTITGEKREVLVEPLTNYNVLVLDQRFNQNSSVSFVNTNVLRAGEFRDANVSAIVYDLNTKDNKFNLLGDFKYSFINEYQDYDNRQGINSSIQVGKRGGVWRYNTGVQYISDDYDSNDMGILNMNNYHSVYANLSYRILNPNANFNTFKISTHYYSEFQNTTGRLQRATMDIDFSSTTKKNDFIGAAIYIHPFEAYDFYEPRVAERFSIIPRYIYSNIYFSSNYNRKFAVDVIPELNITEEKDRIAYGLTVAPRYRFNNKFLINYNFFINRFNNDRGWVGYTSDDIIFGQRERRTIINTLGMKYSLNPKMTINLSARYYWSYADYNQYLTLQNDGSLTTNSNFTEFEDSNFSTWNFDLSYSWWFAPGSQISVLYRNNATDFRTDIDNTISKNFKNLFENNLNNIFSVSIRYFIDYNTIKNKF</sequence>
<feature type="domain" description="DUF5916" evidence="2">
    <location>
        <begin position="230"/>
        <end position="801"/>
    </location>
</feature>
<dbReference type="GO" id="GO:0030246">
    <property type="term" value="F:carbohydrate binding"/>
    <property type="evidence" value="ECO:0007669"/>
    <property type="project" value="InterPro"/>
</dbReference>
<dbReference type="OrthoDB" id="9786766at2"/>